<dbReference type="OrthoDB" id="7335480at2"/>
<keyword evidence="3" id="KW-1185">Reference proteome</keyword>
<dbReference type="InterPro" id="IPR037524">
    <property type="entry name" value="PA14/GLEYA"/>
</dbReference>
<dbReference type="InterPro" id="IPR007742">
    <property type="entry name" value="NosD_dom"/>
</dbReference>
<gene>
    <name evidence="2" type="ORF">Poly30_21940</name>
</gene>
<dbReference type="AlphaFoldDB" id="A0A518ERG0"/>
<organism evidence="2 3">
    <name type="scientific">Saltatorellus ferox</name>
    <dbReference type="NCBI Taxonomy" id="2528018"/>
    <lineage>
        <taxon>Bacteria</taxon>
        <taxon>Pseudomonadati</taxon>
        <taxon>Planctomycetota</taxon>
        <taxon>Planctomycetia</taxon>
        <taxon>Planctomycetia incertae sedis</taxon>
        <taxon>Saltatorellus</taxon>
    </lineage>
</organism>
<dbReference type="Gene3D" id="2.160.20.10">
    <property type="entry name" value="Single-stranded right-handed beta-helix, Pectin lyase-like"/>
    <property type="match status" value="2"/>
</dbReference>
<protein>
    <submittedName>
        <fullName evidence="2">PA14 domain protein</fullName>
    </submittedName>
</protein>
<dbReference type="InterPro" id="IPR011658">
    <property type="entry name" value="PA14_dom"/>
</dbReference>
<sequence length="735" mass="80537">MPMNLSSDFPRLRALHAGGQPLMGLTAIAIGLLFGGAACSSTDKGQGAEIEAEAGQEAREDALPTGDQLREASLGGIEILEADGRLRRFAPGSYLRDRRESDPAALHFADLDGLTLDFTGVELRGQAPDADLDAATGVGIRLLNCKNVTLKGATLGGYKVCLALDGCSNVTIQDVTCDAWFGQRLRSTRFSEDLTDWLRPHENDAGEWERQYGAGISVSRTSGATIRGCRGRRGQNGILLTRVKDSKVYDNDFSFLSGWGLGMYRATGNTVSHNVFDYCVRGFSDNVYWRGQDSAGILMFESCSNNVIAMNSATHGGDGVFLYAGNDIVERGLAGATGSDNNIFYKNDLRFSVANSIEATFSRGNAILSNDLSGSHQHGVWGGYSSEMIIMGNRIDDTIGAAITIEHGQDCVISGNHIAQNEVGVELYWDPDPALVEGPFGRQHETASRDHWILQNVFEANVLDLVVRQTRGLVFHGNEYSPGTREPYFEGISADADATLDPTTVQRWLDALDGSYPSGNLSDSTLDPWIGNQPELVQKWSAWKPATFPGSQEIDAEKRDEFGGGLESIVMGPWGPWDFRSGAPRPAEVKAGGLLAQSTWNATWFHWKPNESDPRTSERAWRGRANSPILRAEVDSFTNPWVTDENRRLIGNDFFGLFGATNLILDKAGKFDLSVVSDDGIRVFVDEELVIEDWTLHAPKRDERTIELARGEHIIRFEYFQIQGAAALVLELREH</sequence>
<dbReference type="InterPro" id="IPR012334">
    <property type="entry name" value="Pectin_lyas_fold"/>
</dbReference>
<accession>A0A518ERG0</accession>
<dbReference type="Pfam" id="PF05048">
    <property type="entry name" value="NosD"/>
    <property type="match status" value="2"/>
</dbReference>
<dbReference type="Proteomes" id="UP000320390">
    <property type="component" value="Chromosome"/>
</dbReference>
<dbReference type="InterPro" id="IPR011050">
    <property type="entry name" value="Pectin_lyase_fold/virulence"/>
</dbReference>
<dbReference type="Pfam" id="PF07691">
    <property type="entry name" value="PA14"/>
    <property type="match status" value="1"/>
</dbReference>
<reference evidence="2 3" key="1">
    <citation type="submission" date="2019-02" db="EMBL/GenBank/DDBJ databases">
        <title>Deep-cultivation of Planctomycetes and their phenomic and genomic characterization uncovers novel biology.</title>
        <authorList>
            <person name="Wiegand S."/>
            <person name="Jogler M."/>
            <person name="Boedeker C."/>
            <person name="Pinto D."/>
            <person name="Vollmers J."/>
            <person name="Rivas-Marin E."/>
            <person name="Kohn T."/>
            <person name="Peeters S.H."/>
            <person name="Heuer A."/>
            <person name="Rast P."/>
            <person name="Oberbeckmann S."/>
            <person name="Bunk B."/>
            <person name="Jeske O."/>
            <person name="Meyerdierks A."/>
            <person name="Storesund J.E."/>
            <person name="Kallscheuer N."/>
            <person name="Luecker S."/>
            <person name="Lage O.M."/>
            <person name="Pohl T."/>
            <person name="Merkel B.J."/>
            <person name="Hornburger P."/>
            <person name="Mueller R.-W."/>
            <person name="Bruemmer F."/>
            <person name="Labrenz M."/>
            <person name="Spormann A.M."/>
            <person name="Op den Camp H."/>
            <person name="Overmann J."/>
            <person name="Amann R."/>
            <person name="Jetten M.S.M."/>
            <person name="Mascher T."/>
            <person name="Medema M.H."/>
            <person name="Devos D.P."/>
            <person name="Kaster A.-K."/>
            <person name="Ovreas L."/>
            <person name="Rohde M."/>
            <person name="Galperin M.Y."/>
            <person name="Jogler C."/>
        </authorList>
    </citation>
    <scope>NUCLEOTIDE SEQUENCE [LARGE SCALE GENOMIC DNA]</scope>
    <source>
        <strain evidence="2 3">Poly30</strain>
    </source>
</reference>
<feature type="domain" description="PA14" evidence="1">
    <location>
        <begin position="595"/>
        <end position="735"/>
    </location>
</feature>
<dbReference type="PROSITE" id="PS51820">
    <property type="entry name" value="PA14"/>
    <property type="match status" value="1"/>
</dbReference>
<evidence type="ECO:0000259" key="1">
    <source>
        <dbReference type="PROSITE" id="PS51820"/>
    </source>
</evidence>
<dbReference type="SUPFAM" id="SSF51126">
    <property type="entry name" value="Pectin lyase-like"/>
    <property type="match status" value="2"/>
</dbReference>
<evidence type="ECO:0000313" key="2">
    <source>
        <dbReference type="EMBL" id="QDV06679.1"/>
    </source>
</evidence>
<proteinExistence type="predicted"/>
<evidence type="ECO:0000313" key="3">
    <source>
        <dbReference type="Proteomes" id="UP000320390"/>
    </source>
</evidence>
<dbReference type="EMBL" id="CP036434">
    <property type="protein sequence ID" value="QDV06679.1"/>
    <property type="molecule type" value="Genomic_DNA"/>
</dbReference>
<dbReference type="SMART" id="SM00710">
    <property type="entry name" value="PbH1"/>
    <property type="match status" value="7"/>
</dbReference>
<name>A0A518ERG0_9BACT</name>
<dbReference type="SUPFAM" id="SSF56988">
    <property type="entry name" value="Anthrax protective antigen"/>
    <property type="match status" value="1"/>
</dbReference>
<dbReference type="InterPro" id="IPR006626">
    <property type="entry name" value="PbH1"/>
</dbReference>